<protein>
    <recommendedName>
        <fullName evidence="3">Zinc knuckle CX2CX4HX4C</fullName>
    </recommendedName>
</protein>
<gene>
    <name evidence="2" type="ORF">Tci_006270</name>
</gene>
<dbReference type="AlphaFoldDB" id="A0A6L2JC63"/>
<feature type="region of interest" description="Disordered" evidence="1">
    <location>
        <begin position="1"/>
        <end position="20"/>
    </location>
</feature>
<name>A0A6L2JC63_TANCI</name>
<organism evidence="2">
    <name type="scientific">Tanacetum cinerariifolium</name>
    <name type="common">Dalmatian daisy</name>
    <name type="synonym">Chrysanthemum cinerariifolium</name>
    <dbReference type="NCBI Taxonomy" id="118510"/>
    <lineage>
        <taxon>Eukaryota</taxon>
        <taxon>Viridiplantae</taxon>
        <taxon>Streptophyta</taxon>
        <taxon>Embryophyta</taxon>
        <taxon>Tracheophyta</taxon>
        <taxon>Spermatophyta</taxon>
        <taxon>Magnoliopsida</taxon>
        <taxon>eudicotyledons</taxon>
        <taxon>Gunneridae</taxon>
        <taxon>Pentapetalae</taxon>
        <taxon>asterids</taxon>
        <taxon>campanulids</taxon>
        <taxon>Asterales</taxon>
        <taxon>Asteraceae</taxon>
        <taxon>Asteroideae</taxon>
        <taxon>Anthemideae</taxon>
        <taxon>Anthemidinae</taxon>
        <taxon>Tanacetum</taxon>
    </lineage>
</organism>
<accession>A0A6L2JC63</accession>
<evidence type="ECO:0008006" key="3">
    <source>
        <dbReference type="Google" id="ProtNLM"/>
    </source>
</evidence>
<sequence>MLKVGFLDSGGGGGKKTKSNTDYGFPPLVDDYGIIHIQEGGSSIVVQVSDVNAVNISNDPSNTGLVTSIPTPGMSNSYANVTGKPSRKSVNFRTLFTPSGNGVHVVVLVESIRVISERFANTTYGFFLKKRVAYPVVANYVRNTWGNYGLVKSMFNSSIGTMIELRADAELKDTIVVAMPKLAGERFYTCTIRVEYEWKLPRCVCCNVFGHIQEECPKNIGSGEAKNLKKPSKAPRGVLVGPKVDYSGDHDSDDEVESVDNDMTHFLALEMVGFGTNNLLEQ</sequence>
<evidence type="ECO:0000313" key="2">
    <source>
        <dbReference type="EMBL" id="GEU34292.1"/>
    </source>
</evidence>
<dbReference type="EMBL" id="BKCJ010000560">
    <property type="protein sequence ID" value="GEU34292.1"/>
    <property type="molecule type" value="Genomic_DNA"/>
</dbReference>
<comment type="caution">
    <text evidence="2">The sequence shown here is derived from an EMBL/GenBank/DDBJ whole genome shotgun (WGS) entry which is preliminary data.</text>
</comment>
<evidence type="ECO:0000256" key="1">
    <source>
        <dbReference type="SAM" id="MobiDB-lite"/>
    </source>
</evidence>
<proteinExistence type="predicted"/>
<reference evidence="2" key="1">
    <citation type="journal article" date="2019" name="Sci. Rep.">
        <title>Draft genome of Tanacetum cinerariifolium, the natural source of mosquito coil.</title>
        <authorList>
            <person name="Yamashiro T."/>
            <person name="Shiraishi A."/>
            <person name="Satake H."/>
            <person name="Nakayama K."/>
        </authorList>
    </citation>
    <scope>NUCLEOTIDE SEQUENCE</scope>
</reference>